<dbReference type="AlphaFoldDB" id="A0A9P6AMA6"/>
<gene>
    <name evidence="1" type="ORF">BS47DRAFT_229584</name>
</gene>
<evidence type="ECO:0000313" key="1">
    <source>
        <dbReference type="EMBL" id="KAF9508460.1"/>
    </source>
</evidence>
<proteinExistence type="predicted"/>
<accession>A0A9P6AMA6</accession>
<reference evidence="1" key="1">
    <citation type="journal article" date="2020" name="Nat. Commun.">
        <title>Large-scale genome sequencing of mycorrhizal fungi provides insights into the early evolution of symbiotic traits.</title>
        <authorList>
            <person name="Miyauchi S."/>
            <person name="Kiss E."/>
            <person name="Kuo A."/>
            <person name="Drula E."/>
            <person name="Kohler A."/>
            <person name="Sanchez-Garcia M."/>
            <person name="Morin E."/>
            <person name="Andreopoulos B."/>
            <person name="Barry K.W."/>
            <person name="Bonito G."/>
            <person name="Buee M."/>
            <person name="Carver A."/>
            <person name="Chen C."/>
            <person name="Cichocki N."/>
            <person name="Clum A."/>
            <person name="Culley D."/>
            <person name="Crous P.W."/>
            <person name="Fauchery L."/>
            <person name="Girlanda M."/>
            <person name="Hayes R.D."/>
            <person name="Keri Z."/>
            <person name="LaButti K."/>
            <person name="Lipzen A."/>
            <person name="Lombard V."/>
            <person name="Magnuson J."/>
            <person name="Maillard F."/>
            <person name="Murat C."/>
            <person name="Nolan M."/>
            <person name="Ohm R.A."/>
            <person name="Pangilinan J."/>
            <person name="Pereira M.F."/>
            <person name="Perotto S."/>
            <person name="Peter M."/>
            <person name="Pfister S."/>
            <person name="Riley R."/>
            <person name="Sitrit Y."/>
            <person name="Stielow J.B."/>
            <person name="Szollosi G."/>
            <person name="Zifcakova L."/>
            <person name="Stursova M."/>
            <person name="Spatafora J.W."/>
            <person name="Tedersoo L."/>
            <person name="Vaario L.M."/>
            <person name="Yamada A."/>
            <person name="Yan M."/>
            <person name="Wang P."/>
            <person name="Xu J."/>
            <person name="Bruns T."/>
            <person name="Baldrian P."/>
            <person name="Vilgalys R."/>
            <person name="Dunand C."/>
            <person name="Henrissat B."/>
            <person name="Grigoriev I.V."/>
            <person name="Hibbett D."/>
            <person name="Nagy L.G."/>
            <person name="Martin F.M."/>
        </authorList>
    </citation>
    <scope>NUCLEOTIDE SEQUENCE</scope>
    <source>
        <strain evidence="1">UP504</strain>
    </source>
</reference>
<organism evidence="1 2">
    <name type="scientific">Hydnum rufescens UP504</name>
    <dbReference type="NCBI Taxonomy" id="1448309"/>
    <lineage>
        <taxon>Eukaryota</taxon>
        <taxon>Fungi</taxon>
        <taxon>Dikarya</taxon>
        <taxon>Basidiomycota</taxon>
        <taxon>Agaricomycotina</taxon>
        <taxon>Agaricomycetes</taxon>
        <taxon>Cantharellales</taxon>
        <taxon>Hydnaceae</taxon>
        <taxon>Hydnum</taxon>
    </lineage>
</organism>
<name>A0A9P6AMA6_9AGAM</name>
<keyword evidence="2" id="KW-1185">Reference proteome</keyword>
<dbReference type="Proteomes" id="UP000886523">
    <property type="component" value="Unassembled WGS sequence"/>
</dbReference>
<protein>
    <submittedName>
        <fullName evidence="1">Uncharacterized protein</fullName>
    </submittedName>
</protein>
<comment type="caution">
    <text evidence="1">The sequence shown here is derived from an EMBL/GenBank/DDBJ whole genome shotgun (WGS) entry which is preliminary data.</text>
</comment>
<dbReference type="EMBL" id="MU129058">
    <property type="protein sequence ID" value="KAF9508460.1"/>
    <property type="molecule type" value="Genomic_DNA"/>
</dbReference>
<evidence type="ECO:0000313" key="2">
    <source>
        <dbReference type="Proteomes" id="UP000886523"/>
    </source>
</evidence>
<sequence>MASHLPDGSRPSEEYLPLRDSVRSLAAPEYPSNHSFHEPMQRPTMMPGMVDSRMRDLFRPAHYAALHPCSFPQPIPIYPTQSYYTQQPDGSSHLSHQPAVPHTRSLTYLFSTPHIPFVALFILNPFVGLSILNCPSHSLTHLFSSPHSIS</sequence>